<keyword evidence="4 9" id="KW-0812">Transmembrane</keyword>
<dbReference type="PANTHER" id="PTHR48022:SF67">
    <property type="entry name" value="QUINATE TRANSPORTER, PUTATIVE (AFU_ORTHOLOGUE AFUA_4G14670)-RELATED"/>
    <property type="match status" value="1"/>
</dbReference>
<dbReference type="FunFam" id="1.20.1250.20:FF:000026">
    <property type="entry name" value="MFS quinate transporter QutD"/>
    <property type="match status" value="1"/>
</dbReference>
<dbReference type="InterPro" id="IPR003663">
    <property type="entry name" value="Sugar/inositol_transpt"/>
</dbReference>
<dbReference type="SUPFAM" id="SSF103473">
    <property type="entry name" value="MFS general substrate transporter"/>
    <property type="match status" value="1"/>
</dbReference>
<evidence type="ECO:0000256" key="3">
    <source>
        <dbReference type="ARBA" id="ARBA00022448"/>
    </source>
</evidence>
<evidence type="ECO:0000313" key="11">
    <source>
        <dbReference type="EMBL" id="PSR82790.1"/>
    </source>
</evidence>
<feature type="domain" description="Major facilitator superfamily (MFS) profile" evidence="10">
    <location>
        <begin position="44"/>
        <end position="511"/>
    </location>
</feature>
<feature type="transmembrane region" description="Helical" evidence="9">
    <location>
        <begin position="174"/>
        <end position="194"/>
    </location>
</feature>
<feature type="transmembrane region" description="Helical" evidence="9">
    <location>
        <begin position="362"/>
        <end position="379"/>
    </location>
</feature>
<feature type="transmembrane region" description="Helical" evidence="9">
    <location>
        <begin position="458"/>
        <end position="477"/>
    </location>
</feature>
<comment type="similarity">
    <text evidence="2 8">Belongs to the major facilitator superfamily. Sugar transporter (TC 2.A.1.1) family.</text>
</comment>
<evidence type="ECO:0000259" key="10">
    <source>
        <dbReference type="PROSITE" id="PS50850"/>
    </source>
</evidence>
<keyword evidence="12" id="KW-1185">Reference proteome</keyword>
<feature type="transmembrane region" description="Helical" evidence="9">
    <location>
        <begin position="483"/>
        <end position="507"/>
    </location>
</feature>
<dbReference type="PANTHER" id="PTHR48022">
    <property type="entry name" value="PLASTIDIC GLUCOSE TRANSPORTER 4"/>
    <property type="match status" value="1"/>
</dbReference>
<dbReference type="PROSITE" id="PS50850">
    <property type="entry name" value="MFS"/>
    <property type="match status" value="1"/>
</dbReference>
<dbReference type="PROSITE" id="PS00216">
    <property type="entry name" value="SUGAR_TRANSPORT_1"/>
    <property type="match status" value="1"/>
</dbReference>
<dbReference type="GO" id="GO:0016020">
    <property type="term" value="C:membrane"/>
    <property type="evidence" value="ECO:0007669"/>
    <property type="project" value="UniProtKB-SubCell"/>
</dbReference>
<dbReference type="InterPro" id="IPR036259">
    <property type="entry name" value="MFS_trans_sf"/>
</dbReference>
<evidence type="ECO:0000256" key="1">
    <source>
        <dbReference type="ARBA" id="ARBA00004141"/>
    </source>
</evidence>
<dbReference type="Pfam" id="PF00083">
    <property type="entry name" value="Sugar_tr"/>
    <property type="match status" value="1"/>
</dbReference>
<feature type="transmembrane region" description="Helical" evidence="9">
    <location>
        <begin position="322"/>
        <end position="342"/>
    </location>
</feature>
<feature type="transmembrane region" description="Helical" evidence="9">
    <location>
        <begin position="41"/>
        <end position="57"/>
    </location>
</feature>
<name>A0A2T3A4T8_9PEZI</name>
<evidence type="ECO:0000256" key="6">
    <source>
        <dbReference type="ARBA" id="ARBA00023136"/>
    </source>
</evidence>
<dbReference type="InterPro" id="IPR020846">
    <property type="entry name" value="MFS_dom"/>
</dbReference>
<feature type="transmembrane region" description="Helical" evidence="9">
    <location>
        <begin position="143"/>
        <end position="162"/>
    </location>
</feature>
<sequence length="563" mass="62346">MEKTEVQEKRIHDHEEPVTADWRVQAAVKTRWSSIRANPKIILIALFASFGGFEYGYQQGVLSQSFVATRFTENFPSVVQSSASEGWLTSVLQLGGIVGSLSAGLLGEIFSRKYTMLSACCWTILGSYLYVGAHNGHPQLLYAGRFFTGIGVGIYSGVGPLYNAEISAPETRGFIVSFYQFTTILGIMLSFWIGYGSNYIGGTGEGQSDLAWRLPSIIQGIPSVLLALGIWWMPFSPRWLVKVGRYEKAKETLAWLRKKDLDDPLVEAEFLEIRAEALFEQRVFEKNFSKLAAKEKQSAFIREVAGYVSLVRSKDNMRRAATAWLIMFWQQWTGIDSIIYYASSVFQSYGFSQGTTAELATGVTGSVFMASTIPGMLLIDRLGRKTMLLTGSTVMFVTMISVGVIVAKFRHDWADHTSAGWAAIALIWIYTAGFGFGWGPASWTLISEIFPLSIRARGASIGASSNWVNNFAIALFVPSMFSAWAWGTYIFFAVFLLGGFLWVWLVLPETKNATLEDMDRVFKSHTGAEDAAMLAEAQRDVGLLDFLDRGVPRGETVENAPAV</sequence>
<keyword evidence="6 9" id="KW-0472">Membrane</keyword>
<feature type="transmembrane region" description="Helical" evidence="9">
    <location>
        <begin position="214"/>
        <end position="235"/>
    </location>
</feature>
<feature type="transmembrane region" description="Helical" evidence="9">
    <location>
        <begin position="386"/>
        <end position="407"/>
    </location>
</feature>
<comment type="subcellular location">
    <subcellularLocation>
        <location evidence="1">Membrane</location>
        <topology evidence="1">Multi-pass membrane protein</topology>
    </subcellularLocation>
</comment>
<organism evidence="11 12">
    <name type="scientific">Coniella lustricola</name>
    <dbReference type="NCBI Taxonomy" id="2025994"/>
    <lineage>
        <taxon>Eukaryota</taxon>
        <taxon>Fungi</taxon>
        <taxon>Dikarya</taxon>
        <taxon>Ascomycota</taxon>
        <taxon>Pezizomycotina</taxon>
        <taxon>Sordariomycetes</taxon>
        <taxon>Sordariomycetidae</taxon>
        <taxon>Diaporthales</taxon>
        <taxon>Schizoparmaceae</taxon>
        <taxon>Coniella</taxon>
    </lineage>
</organism>
<dbReference type="Proteomes" id="UP000241462">
    <property type="component" value="Unassembled WGS sequence"/>
</dbReference>
<dbReference type="InterPro" id="IPR005828">
    <property type="entry name" value="MFS_sugar_transport-like"/>
</dbReference>
<feature type="transmembrane region" description="Helical" evidence="9">
    <location>
        <begin position="419"/>
        <end position="446"/>
    </location>
</feature>
<dbReference type="PRINTS" id="PR00171">
    <property type="entry name" value="SUGRTRNSPORT"/>
</dbReference>
<dbReference type="GO" id="GO:0005351">
    <property type="term" value="F:carbohydrate:proton symporter activity"/>
    <property type="evidence" value="ECO:0007669"/>
    <property type="project" value="TreeGrafter"/>
</dbReference>
<dbReference type="NCBIfam" id="TIGR00879">
    <property type="entry name" value="SP"/>
    <property type="match status" value="1"/>
</dbReference>
<protein>
    <submittedName>
        <fullName evidence="11">Quinate permease</fullName>
    </submittedName>
</protein>
<reference evidence="11 12" key="1">
    <citation type="journal article" date="2018" name="Mycol. Prog.">
        <title>Coniella lustricola, a new species from submerged detritus.</title>
        <authorList>
            <person name="Raudabaugh D.B."/>
            <person name="Iturriaga T."/>
            <person name="Carver A."/>
            <person name="Mondo S."/>
            <person name="Pangilinan J."/>
            <person name="Lipzen A."/>
            <person name="He G."/>
            <person name="Amirebrahimi M."/>
            <person name="Grigoriev I.V."/>
            <person name="Miller A.N."/>
        </authorList>
    </citation>
    <scope>NUCLEOTIDE SEQUENCE [LARGE SCALE GENOMIC DNA]</scope>
    <source>
        <strain evidence="11 12">B22-T-1</strain>
    </source>
</reference>
<accession>A0A2T3A4T8</accession>
<gene>
    <name evidence="11" type="ORF">BD289DRAFT_436865</name>
</gene>
<evidence type="ECO:0000256" key="8">
    <source>
        <dbReference type="RuleBase" id="RU003346"/>
    </source>
</evidence>
<evidence type="ECO:0000256" key="7">
    <source>
        <dbReference type="ARBA" id="ARBA00023180"/>
    </source>
</evidence>
<evidence type="ECO:0000256" key="4">
    <source>
        <dbReference type="ARBA" id="ARBA00022692"/>
    </source>
</evidence>
<proteinExistence type="inferred from homology"/>
<dbReference type="InterPro" id="IPR050360">
    <property type="entry name" value="MFS_Sugar_Transporters"/>
</dbReference>
<evidence type="ECO:0000256" key="9">
    <source>
        <dbReference type="SAM" id="Phobius"/>
    </source>
</evidence>
<dbReference type="AlphaFoldDB" id="A0A2T3A4T8"/>
<dbReference type="OrthoDB" id="8120565at2759"/>
<evidence type="ECO:0000313" key="12">
    <source>
        <dbReference type="Proteomes" id="UP000241462"/>
    </source>
</evidence>
<dbReference type="EMBL" id="KZ678470">
    <property type="protein sequence ID" value="PSR82790.1"/>
    <property type="molecule type" value="Genomic_DNA"/>
</dbReference>
<evidence type="ECO:0000256" key="2">
    <source>
        <dbReference type="ARBA" id="ARBA00010992"/>
    </source>
</evidence>
<keyword evidence="5 9" id="KW-1133">Transmembrane helix</keyword>
<dbReference type="PROSITE" id="PS00217">
    <property type="entry name" value="SUGAR_TRANSPORT_2"/>
    <property type="match status" value="1"/>
</dbReference>
<dbReference type="Gene3D" id="1.20.1250.20">
    <property type="entry name" value="MFS general substrate transporter like domains"/>
    <property type="match status" value="1"/>
</dbReference>
<feature type="transmembrane region" description="Helical" evidence="9">
    <location>
        <begin position="87"/>
        <end position="107"/>
    </location>
</feature>
<dbReference type="InParanoid" id="A0A2T3A4T8"/>
<keyword evidence="7" id="KW-0325">Glycoprotein</keyword>
<dbReference type="InterPro" id="IPR005829">
    <property type="entry name" value="Sugar_transporter_CS"/>
</dbReference>
<keyword evidence="3 8" id="KW-0813">Transport</keyword>
<feature type="transmembrane region" description="Helical" evidence="9">
    <location>
        <begin position="114"/>
        <end position="131"/>
    </location>
</feature>
<evidence type="ECO:0000256" key="5">
    <source>
        <dbReference type="ARBA" id="ARBA00022989"/>
    </source>
</evidence>